<keyword evidence="2 6" id="KW-0812">Transmembrane</keyword>
<dbReference type="PANTHER" id="PTHR31357">
    <property type="entry name" value="SERPENTINE RECEPTOR CLASS ALPHA-10"/>
    <property type="match status" value="1"/>
</dbReference>
<evidence type="ECO:0000313" key="8">
    <source>
        <dbReference type="Proteomes" id="UP001432322"/>
    </source>
</evidence>
<feature type="transmembrane region" description="Helical" evidence="6">
    <location>
        <begin position="131"/>
        <end position="150"/>
    </location>
</feature>
<sequence>EARRLLSYPGIVVTHALMCLLCAFGTACTAYLSWLIVRHKVFHVNLRWLLTTLNLLLITRSIAAFVRSGYFLLLLTSGNDCDLLWRSSRCSNFADIVSKTIVVMSYAYLAIAIERLLALWLSQRYERSNKAFLGVIGFIAVWFEYAIAFGRNSFLLITDDGLSSPYSVYCMAMSSVNISWVSRTNILLYFICIVYFIISLYCSCCHAIWMNECKHSLTARFQERITYKATRLILPNAIVFSIMYIFSVLSKIMKYV</sequence>
<evidence type="ECO:0000256" key="3">
    <source>
        <dbReference type="ARBA" id="ARBA00022989"/>
    </source>
</evidence>
<evidence type="ECO:0000256" key="2">
    <source>
        <dbReference type="ARBA" id="ARBA00022692"/>
    </source>
</evidence>
<evidence type="ECO:0000256" key="6">
    <source>
        <dbReference type="SAM" id="Phobius"/>
    </source>
</evidence>
<dbReference type="EMBL" id="BTSY01000002">
    <property type="protein sequence ID" value="GMT15648.1"/>
    <property type="molecule type" value="Genomic_DNA"/>
</dbReference>
<dbReference type="Pfam" id="PF10292">
    <property type="entry name" value="7TM_GPCR_Srab"/>
    <property type="match status" value="1"/>
</dbReference>
<feature type="transmembrane region" description="Helical" evidence="6">
    <location>
        <begin position="96"/>
        <end position="119"/>
    </location>
</feature>
<accession>A0AAV5V8V9</accession>
<name>A0AAV5V8V9_9BILA</name>
<comment type="caution">
    <text evidence="7">The sequence shown here is derived from an EMBL/GenBank/DDBJ whole genome shotgun (WGS) entry which is preliminary data.</text>
</comment>
<feature type="transmembrane region" description="Helical" evidence="6">
    <location>
        <begin position="49"/>
        <end position="76"/>
    </location>
</feature>
<comment type="similarity">
    <text evidence="5">Belongs to the nematode receptor-like protein sra family.</text>
</comment>
<evidence type="ECO:0008006" key="9">
    <source>
        <dbReference type="Google" id="ProtNLM"/>
    </source>
</evidence>
<feature type="transmembrane region" description="Helical" evidence="6">
    <location>
        <begin position="229"/>
        <end position="249"/>
    </location>
</feature>
<comment type="subcellular location">
    <subcellularLocation>
        <location evidence="1">Membrane</location>
        <topology evidence="1">Multi-pass membrane protein</topology>
    </subcellularLocation>
</comment>
<gene>
    <name evidence="7" type="ORF">PFISCL1PPCAC_6945</name>
</gene>
<feature type="transmembrane region" description="Helical" evidence="6">
    <location>
        <begin position="12"/>
        <end position="37"/>
    </location>
</feature>
<dbReference type="GO" id="GO:0004984">
    <property type="term" value="F:olfactory receptor activity"/>
    <property type="evidence" value="ECO:0007669"/>
    <property type="project" value="TreeGrafter"/>
</dbReference>
<evidence type="ECO:0000256" key="1">
    <source>
        <dbReference type="ARBA" id="ARBA00004141"/>
    </source>
</evidence>
<proteinExistence type="inferred from homology"/>
<keyword evidence="8" id="KW-1185">Reference proteome</keyword>
<dbReference type="InterPro" id="IPR019408">
    <property type="entry name" value="7TM_GPCR_serpentine_rcpt_Srab"/>
</dbReference>
<evidence type="ECO:0000313" key="7">
    <source>
        <dbReference type="EMBL" id="GMT15648.1"/>
    </source>
</evidence>
<feature type="transmembrane region" description="Helical" evidence="6">
    <location>
        <begin position="187"/>
        <end position="209"/>
    </location>
</feature>
<protein>
    <recommendedName>
        <fullName evidence="9">G protein-coupled receptor</fullName>
    </recommendedName>
</protein>
<reference evidence="7" key="1">
    <citation type="submission" date="2023-10" db="EMBL/GenBank/DDBJ databases">
        <title>Genome assembly of Pristionchus species.</title>
        <authorList>
            <person name="Yoshida K."/>
            <person name="Sommer R.J."/>
        </authorList>
    </citation>
    <scope>NUCLEOTIDE SEQUENCE</scope>
    <source>
        <strain evidence="7">RS5133</strain>
    </source>
</reference>
<feature type="transmembrane region" description="Helical" evidence="6">
    <location>
        <begin position="162"/>
        <end position="180"/>
    </location>
</feature>
<evidence type="ECO:0000256" key="4">
    <source>
        <dbReference type="ARBA" id="ARBA00023136"/>
    </source>
</evidence>
<dbReference type="Proteomes" id="UP001432322">
    <property type="component" value="Unassembled WGS sequence"/>
</dbReference>
<keyword evidence="4 6" id="KW-0472">Membrane</keyword>
<evidence type="ECO:0000256" key="5">
    <source>
        <dbReference type="ARBA" id="ARBA00037994"/>
    </source>
</evidence>
<dbReference type="PANTHER" id="PTHR31357:SF5">
    <property type="entry name" value="SERPENTINE RECEPTOR CLASS ALPHA-1-RELATED"/>
    <property type="match status" value="1"/>
</dbReference>
<dbReference type="InterPro" id="IPR051080">
    <property type="entry name" value="Nematode_rcpt-like_serp_alpha"/>
</dbReference>
<feature type="non-terminal residue" evidence="7">
    <location>
        <position position="1"/>
    </location>
</feature>
<keyword evidence="3 6" id="KW-1133">Transmembrane helix</keyword>
<dbReference type="AlphaFoldDB" id="A0AAV5V8V9"/>
<dbReference type="GO" id="GO:0016020">
    <property type="term" value="C:membrane"/>
    <property type="evidence" value="ECO:0007669"/>
    <property type="project" value="UniProtKB-SubCell"/>
</dbReference>
<organism evidence="7 8">
    <name type="scientific">Pristionchus fissidentatus</name>
    <dbReference type="NCBI Taxonomy" id="1538716"/>
    <lineage>
        <taxon>Eukaryota</taxon>
        <taxon>Metazoa</taxon>
        <taxon>Ecdysozoa</taxon>
        <taxon>Nematoda</taxon>
        <taxon>Chromadorea</taxon>
        <taxon>Rhabditida</taxon>
        <taxon>Rhabditina</taxon>
        <taxon>Diplogasteromorpha</taxon>
        <taxon>Diplogasteroidea</taxon>
        <taxon>Neodiplogasteridae</taxon>
        <taxon>Pristionchus</taxon>
    </lineage>
</organism>